<feature type="compositionally biased region" description="Basic and acidic residues" evidence="1">
    <location>
        <begin position="114"/>
        <end position="124"/>
    </location>
</feature>
<dbReference type="AlphaFoldDB" id="A0A8D0U3N1"/>
<evidence type="ECO:0000256" key="1">
    <source>
        <dbReference type="SAM" id="MobiDB-lite"/>
    </source>
</evidence>
<evidence type="ECO:0000313" key="3">
    <source>
        <dbReference type="Proteomes" id="UP000694726"/>
    </source>
</evidence>
<dbReference type="PANTHER" id="PTHR22738:SF4">
    <property type="entry name" value="RAS ASSOCIATION DOMAIN-CONTAINING PROTEIN 4"/>
    <property type="match status" value="1"/>
</dbReference>
<organism evidence="2 3">
    <name type="scientific">Sus scrofa</name>
    <name type="common">Pig</name>
    <dbReference type="NCBI Taxonomy" id="9823"/>
    <lineage>
        <taxon>Eukaryota</taxon>
        <taxon>Metazoa</taxon>
        <taxon>Chordata</taxon>
        <taxon>Craniata</taxon>
        <taxon>Vertebrata</taxon>
        <taxon>Euteleostomi</taxon>
        <taxon>Mammalia</taxon>
        <taxon>Eutheria</taxon>
        <taxon>Laurasiatheria</taxon>
        <taxon>Artiodactyla</taxon>
        <taxon>Suina</taxon>
        <taxon>Suidae</taxon>
        <taxon>Sus</taxon>
    </lineage>
</organism>
<evidence type="ECO:0000313" key="2">
    <source>
        <dbReference type="Ensembl" id="ENSSSCP00015022231.1"/>
    </source>
</evidence>
<protein>
    <submittedName>
        <fullName evidence="2">Ras association domain family member 4</fullName>
    </submittedName>
</protein>
<dbReference type="Proteomes" id="UP000694726">
    <property type="component" value="Unplaced"/>
</dbReference>
<dbReference type="Ensembl" id="ENSSSCT00015055355.1">
    <property type="protein sequence ID" value="ENSSSCP00015022231.1"/>
    <property type="gene ID" value="ENSSSCG00015041309.1"/>
</dbReference>
<sequence length="314" mass="35445">MKEDCPPSSHVPISDSKSILKSELLSLLKTYNCYHEGRSFQLRHREEEGALIIEGLLNISWGLRRPIRLQIQDDRERVHLSSASWTPGRSSFHPKEPSLQDGKVTAQEPSTQAEHTEESSKDGSEPLEEDEETPQLMRTKSDAACVIQRRPRCRAPGEAQRIRRHRFSINGHFYNHKVTPQLGLSPGDPEATATGNQHLTQVQLLGPQQVGPHGQARKHSHAQVLMDKLAQEKCLAQSHTGMFQFITSSWLVFFPPHTHCQFILPSCMDIWKVMPDSSLIRQFSMRFPPSLVDRFMGTSCPLLSFSLGILSQLG</sequence>
<gene>
    <name evidence="2" type="primary">RASSF4</name>
</gene>
<feature type="region of interest" description="Disordered" evidence="1">
    <location>
        <begin position="81"/>
        <end position="141"/>
    </location>
</feature>
<dbReference type="PANTHER" id="PTHR22738">
    <property type="entry name" value="RASSF"/>
    <property type="match status" value="1"/>
</dbReference>
<reference evidence="2" key="1">
    <citation type="submission" date="2025-08" db="UniProtKB">
        <authorList>
            <consortium name="Ensembl"/>
        </authorList>
    </citation>
    <scope>IDENTIFICATION</scope>
</reference>
<name>A0A8D0U3N1_PIG</name>
<accession>A0A8D0U3N1</accession>
<dbReference type="InterPro" id="IPR033614">
    <property type="entry name" value="RASSF1-6"/>
</dbReference>
<proteinExistence type="predicted"/>